<sequence>MRILDQKLEMPADGRFHHLGLISFADGGPMNVSRVSVTGLLARASEAGKSKVDLVVQSPVLPGKDTVRISYGKATVALRVHFVPSEDDIIGDGTPDFLRLHTAEDRNAFRGWFTAMAEAAADLPREKLPAEIDDCAALLRWCYRNALHAHDEAWLGEAPDGVDLARPSVRQYAYPLTPLGAGLFRVRDGSFAPGDESNGAFAQFADARTLWRLNTFFLSRDVRNARSGDLLFFRQLEQNSPYHSMIVTGEGQKWVIYHTGPIGRGPGEVRRVLLQDLLQHPDPRWRPNPENSNFLGVYRWNILQEDPR</sequence>
<dbReference type="Pfam" id="PF06672">
    <property type="entry name" value="DUF1175"/>
    <property type="match status" value="1"/>
</dbReference>
<evidence type="ECO:0000313" key="2">
    <source>
        <dbReference type="Proteomes" id="UP000290253"/>
    </source>
</evidence>
<evidence type="ECO:0000313" key="1">
    <source>
        <dbReference type="EMBL" id="RXS94546.1"/>
    </source>
</evidence>
<dbReference type="OrthoDB" id="320761at2"/>
<keyword evidence="2" id="KW-1185">Reference proteome</keyword>
<dbReference type="Gene3D" id="3.90.1720.10">
    <property type="entry name" value="endopeptidase domain like (from Nostoc punctiforme)"/>
    <property type="match status" value="1"/>
</dbReference>
<proteinExistence type="predicted"/>
<reference evidence="1 2" key="1">
    <citation type="journal article" date="2016" name="Int. J. Syst. Evol. Microbiol.">
        <title>Acidipila dinghuensis sp. nov., an acidobacterium isolated from forest soil.</title>
        <authorList>
            <person name="Jiang Y.W."/>
            <person name="Wang J."/>
            <person name="Chen M.H."/>
            <person name="Lv Y.Y."/>
            <person name="Qiu L.H."/>
        </authorList>
    </citation>
    <scope>NUCLEOTIDE SEQUENCE [LARGE SCALE GENOMIC DNA]</scope>
    <source>
        <strain evidence="1 2">DHOF10</strain>
    </source>
</reference>
<comment type="caution">
    <text evidence="1">The sequence shown here is derived from an EMBL/GenBank/DDBJ whole genome shotgun (WGS) entry which is preliminary data.</text>
</comment>
<dbReference type="AlphaFoldDB" id="A0A4Q1SBP8"/>
<accession>A0A4Q1SBP8</accession>
<name>A0A4Q1SBP8_9BACT</name>
<gene>
    <name evidence="1" type="ORF">ESZ00_15895</name>
</gene>
<dbReference type="EMBL" id="SDMK01000003">
    <property type="protein sequence ID" value="RXS94546.1"/>
    <property type="molecule type" value="Genomic_DNA"/>
</dbReference>
<dbReference type="Proteomes" id="UP000290253">
    <property type="component" value="Unassembled WGS sequence"/>
</dbReference>
<dbReference type="InterPro" id="IPR009558">
    <property type="entry name" value="DUF1175"/>
</dbReference>
<protein>
    <submittedName>
        <fullName evidence="1">DUF1175 family protein</fullName>
    </submittedName>
</protein>
<organism evidence="1 2">
    <name type="scientific">Silvibacterium dinghuense</name>
    <dbReference type="NCBI Taxonomy" id="1560006"/>
    <lineage>
        <taxon>Bacteria</taxon>
        <taxon>Pseudomonadati</taxon>
        <taxon>Acidobacteriota</taxon>
        <taxon>Terriglobia</taxon>
        <taxon>Terriglobales</taxon>
        <taxon>Acidobacteriaceae</taxon>
        <taxon>Silvibacterium</taxon>
    </lineage>
</organism>
<dbReference type="RefSeq" id="WP_129209283.1">
    <property type="nucleotide sequence ID" value="NZ_BMGU01000005.1"/>
</dbReference>